<dbReference type="GO" id="GO:0019905">
    <property type="term" value="F:syntaxin binding"/>
    <property type="evidence" value="ECO:0007669"/>
    <property type="project" value="TreeGrafter"/>
</dbReference>
<gene>
    <name evidence="4" type="primary">Stxbp5</name>
    <name evidence="4" type="ORF">CR513_04240</name>
</gene>
<dbReference type="EMBL" id="QJKJ01000702">
    <property type="protein sequence ID" value="RDY11140.1"/>
    <property type="molecule type" value="Genomic_DNA"/>
</dbReference>
<keyword evidence="2" id="KW-0268">Exocytosis</keyword>
<dbReference type="GO" id="GO:0045159">
    <property type="term" value="F:myosin II binding"/>
    <property type="evidence" value="ECO:0007669"/>
    <property type="project" value="TreeGrafter"/>
</dbReference>
<dbReference type="OrthoDB" id="19944at2759"/>
<dbReference type="PANTHER" id="PTHR10241:SF27">
    <property type="entry name" value="TRANSDUCIN_WD40 REPEAT-LIKE SUPERFAMILY PROTEIN"/>
    <property type="match status" value="1"/>
</dbReference>
<dbReference type="GO" id="GO:0006893">
    <property type="term" value="P:Golgi to plasma membrane transport"/>
    <property type="evidence" value="ECO:0007669"/>
    <property type="project" value="TreeGrafter"/>
</dbReference>
<keyword evidence="5" id="KW-1185">Reference proteome</keyword>
<dbReference type="Pfam" id="PF08596">
    <property type="entry name" value="Lgl_C"/>
    <property type="match status" value="1"/>
</dbReference>
<evidence type="ECO:0000313" key="4">
    <source>
        <dbReference type="EMBL" id="RDY11140.1"/>
    </source>
</evidence>
<reference evidence="4" key="1">
    <citation type="submission" date="2018-05" db="EMBL/GenBank/DDBJ databases">
        <title>Draft genome of Mucuna pruriens seed.</title>
        <authorList>
            <person name="Nnadi N.E."/>
            <person name="Vos R."/>
            <person name="Hasami M.H."/>
            <person name="Devisetty U.K."/>
            <person name="Aguiy J.C."/>
        </authorList>
    </citation>
    <scope>NUCLEOTIDE SEQUENCE [LARGE SCALE GENOMIC DNA]</scope>
    <source>
        <strain evidence="4">JCA_2017</strain>
    </source>
</reference>
<dbReference type="FunFam" id="2.130.10.10:FF:002568">
    <property type="entry name" value="Syntaxin-binding protein 5 isoform A"/>
    <property type="match status" value="1"/>
</dbReference>
<name>A0A371I7X0_MUCPR</name>
<sequence length="1179" mass="131530">MQKRRSKLVWVVPRSLQQYIGTHMEIFTATCCFNRSDRGKRKILTVGCFVAREFICLSRKRKWNKQTAVSVLTAELLNNNSLFSVIRKHICITHFLSLCFNSLSDPSIMFVKKLVEKASIKKPVGNPSDGLKASDVDPRLVFHQGVPSGGAKFAYDNIQKILALSTKDGRIKLFGKDNAQVLLESREPVPSKFLQFIQNQGILINVTFNNHIEANKKLLSDVYIVKEEITCFSVIQRSLFMYIGFSNGNASVLMLDQEPWHVVRMKYTIPLSASYGNSTEESDDTVVTHILPQPAAESQRVLIIFRNGQIILWDIRESRSIFRTGGKMSQTRYNETKKVSSACWVCPFGSKVVVGYNNGELFIWSIPSLNTGNSLANDYSSQNIPMFKFNLGYKTDKISIGSVHWIYAEGKASRLYVMGASDYAPSNLMQVVLLNEHTESRTIKMGLHLSEFCVDMEIISTSSKPRQNYFILLGKSGHVYMYDDNLIERYLLQSQSKSTPLLPKEVVVKLPLADSSITTAKFISNKPNVFSSDDEYYSQLVKNYPPLIPIETNLKDGINFSSANFTGFSNFKNLYITGHGNGAINFWDASCPFFTPILQLKQQSENDFSLSGIPLTELYFDSNTSLLVSGDQSGMVRIYRFKPEPYASNSFMSLTGGTKKGTDHAILSMKLVKTSGAVICMNIDHSSRHLAVGSDQGNVSVINIDGPSLLYRKHIASEISTGIISLQFRTCSLHGFEKNILAVGTKDSSVLALDGETGNSLSTGAIHPKKPSKAIFMQVLDGQGEPITGSVTKDGLNLSEGNRIEDATAKQLYILLCSEKALYVYSFVHAVQGVKKVLYKKKFHSSSCFWASTIYSLSDISLVLLFTSGKVELRSLPELSLIVETSIRGFTYSPPKLKSFSDSQICCSSKGDLVLVNGDQEIFVFSLLAQRNIFRLLDSVCCIYRKERKPSQEEIVPGPVLQKEKKKGIFSSVIKDFTSSKEKHVPLMEIEDPKESVRELSAIFSNANFACNDNDDKPTMDENQLELNIDDIDLEDHGEKRKEQSILGALNKKKLAGKFQSLKGRLKEMKGNNQKASDKEGQQDEKDGALDQIKKKYGFSSSSNESTVAKRAQNKLHENTAKLQGINIRATDMQDKAKSFSSLAKQVLRTAEQDRRSMSLPNFGTGMEAKTGIFDSKTL</sequence>
<dbReference type="AlphaFoldDB" id="A0A371I7X0"/>
<organism evidence="4 5">
    <name type="scientific">Mucuna pruriens</name>
    <name type="common">Velvet bean</name>
    <name type="synonym">Dolichos pruriens</name>
    <dbReference type="NCBI Taxonomy" id="157652"/>
    <lineage>
        <taxon>Eukaryota</taxon>
        <taxon>Viridiplantae</taxon>
        <taxon>Streptophyta</taxon>
        <taxon>Embryophyta</taxon>
        <taxon>Tracheophyta</taxon>
        <taxon>Spermatophyta</taxon>
        <taxon>Magnoliopsida</taxon>
        <taxon>eudicotyledons</taxon>
        <taxon>Gunneridae</taxon>
        <taxon>Pentapetalae</taxon>
        <taxon>rosids</taxon>
        <taxon>fabids</taxon>
        <taxon>Fabales</taxon>
        <taxon>Fabaceae</taxon>
        <taxon>Papilionoideae</taxon>
        <taxon>50 kb inversion clade</taxon>
        <taxon>NPAAA clade</taxon>
        <taxon>indigoferoid/millettioid clade</taxon>
        <taxon>Phaseoleae</taxon>
        <taxon>Mucuna</taxon>
    </lineage>
</organism>
<comment type="caution">
    <text evidence="4">The sequence shown here is derived from an EMBL/GenBank/DDBJ whole genome shotgun (WGS) entry which is preliminary data.</text>
</comment>
<dbReference type="SUPFAM" id="SSF101908">
    <property type="entry name" value="Putative isomerase YbhE"/>
    <property type="match status" value="1"/>
</dbReference>
<dbReference type="GO" id="GO:0005886">
    <property type="term" value="C:plasma membrane"/>
    <property type="evidence" value="ECO:0007669"/>
    <property type="project" value="TreeGrafter"/>
</dbReference>
<proteinExistence type="inferred from homology"/>
<dbReference type="STRING" id="157652.A0A371I7X0"/>
<evidence type="ECO:0000259" key="3">
    <source>
        <dbReference type="Pfam" id="PF08596"/>
    </source>
</evidence>
<evidence type="ECO:0000256" key="1">
    <source>
        <dbReference type="ARBA" id="ARBA00008070"/>
    </source>
</evidence>
<dbReference type="SMART" id="SM00320">
    <property type="entry name" value="WD40"/>
    <property type="match status" value="4"/>
</dbReference>
<dbReference type="GO" id="GO:0005096">
    <property type="term" value="F:GTPase activator activity"/>
    <property type="evidence" value="ECO:0007669"/>
    <property type="project" value="TreeGrafter"/>
</dbReference>
<feature type="domain" description="Lethal giant larvae (Lgl)-like C-terminal" evidence="3">
    <location>
        <begin position="690"/>
        <end position="940"/>
    </location>
</feature>
<dbReference type="FunFam" id="2.130.10.10:FF:001076">
    <property type="entry name" value="Syntaxin-binding protein 5 isoform A"/>
    <property type="match status" value="1"/>
</dbReference>
<dbReference type="InterPro" id="IPR036322">
    <property type="entry name" value="WD40_repeat_dom_sf"/>
</dbReference>
<dbReference type="GO" id="GO:0005737">
    <property type="term" value="C:cytoplasm"/>
    <property type="evidence" value="ECO:0007669"/>
    <property type="project" value="TreeGrafter"/>
</dbReference>
<dbReference type="InterPro" id="IPR001680">
    <property type="entry name" value="WD40_rpt"/>
</dbReference>
<comment type="similarity">
    <text evidence="1">Belongs to the WD repeat L(2)GL family.</text>
</comment>
<feature type="non-terminal residue" evidence="4">
    <location>
        <position position="1"/>
    </location>
</feature>
<evidence type="ECO:0000256" key="2">
    <source>
        <dbReference type="ARBA" id="ARBA00022483"/>
    </source>
</evidence>
<accession>A0A371I7X0</accession>
<evidence type="ECO:0000313" key="5">
    <source>
        <dbReference type="Proteomes" id="UP000257109"/>
    </source>
</evidence>
<dbReference type="Gene3D" id="2.130.10.10">
    <property type="entry name" value="YVTN repeat-like/Quinoprotein amine dehydrogenase"/>
    <property type="match status" value="2"/>
</dbReference>
<dbReference type="InterPro" id="IPR015943">
    <property type="entry name" value="WD40/YVTN_repeat-like_dom_sf"/>
</dbReference>
<dbReference type="InterPro" id="IPR013905">
    <property type="entry name" value="Lgl_C_dom"/>
</dbReference>
<dbReference type="Proteomes" id="UP000257109">
    <property type="component" value="Unassembled WGS sequence"/>
</dbReference>
<dbReference type="CDD" id="cd15873">
    <property type="entry name" value="R-SNARE_STXBP5_6"/>
    <property type="match status" value="1"/>
</dbReference>
<dbReference type="SUPFAM" id="SSF50978">
    <property type="entry name" value="WD40 repeat-like"/>
    <property type="match status" value="2"/>
</dbReference>
<protein>
    <submittedName>
        <fullName evidence="4">Syntaxin-binding protein 5</fullName>
    </submittedName>
</protein>
<dbReference type="PANTHER" id="PTHR10241">
    <property type="entry name" value="LETHAL 2 GIANT LARVAE PROTEIN"/>
    <property type="match status" value="1"/>
</dbReference>
<dbReference type="GO" id="GO:0006887">
    <property type="term" value="P:exocytosis"/>
    <property type="evidence" value="ECO:0007669"/>
    <property type="project" value="UniProtKB-KW"/>
</dbReference>